<name>A0A9J7BXL1_9BACT</name>
<dbReference type="Pfam" id="PF18917">
    <property type="entry name" value="LiaI-LiaF-like_TM1"/>
    <property type="match status" value="1"/>
</dbReference>
<reference evidence="5" key="1">
    <citation type="submission" date="2021-04" db="EMBL/GenBank/DDBJ databases">
        <title>Phylogenetic analysis of Acidobacteriaceae.</title>
        <authorList>
            <person name="Qiu L."/>
            <person name="Zhang Q."/>
        </authorList>
    </citation>
    <scope>NUCLEOTIDE SEQUENCE</scope>
    <source>
        <strain evidence="5">DSM 25168</strain>
    </source>
</reference>
<organism evidence="5 6">
    <name type="scientific">Occallatibacter riparius</name>
    <dbReference type="NCBI Taxonomy" id="1002689"/>
    <lineage>
        <taxon>Bacteria</taxon>
        <taxon>Pseudomonadati</taxon>
        <taxon>Acidobacteriota</taxon>
        <taxon>Terriglobia</taxon>
        <taxon>Terriglobales</taxon>
        <taxon>Acidobacteriaceae</taxon>
        <taxon>Occallatibacter</taxon>
    </lineage>
</organism>
<feature type="compositionally biased region" description="Pro residues" evidence="1">
    <location>
        <begin position="537"/>
        <end position="546"/>
    </location>
</feature>
<dbReference type="KEGG" id="orp:MOP44_08305"/>
<sequence length="546" mass="57747">MSSVPPNVPPGAPPGGVPPYDPHTQWRVYREQQKAAWRAQRDSWKAQKYAWKAGVGGPYAPRVPSIVGPLILVAIGIIALLVYSGRIDAAQFWEWYGRWWPLMLIFAGLAMLGEWALDLRGKAPVRRGGNYVGLLILLAIVGVCASWTHANWNWVHTGFGDNDDFFNTLGRPQHDLDQEVLNTEVPAGSVISIENPRGDVSVTAGDTSTVQINAHEIAYANSDSEAQKIFQAEAAHVTVSGKTVLVKSAGHNNGRVNLTVIVPKSGQLALNVNRGDVTAAGLGSGVSINAGHGDVRLSDIQGSVQVHFSNDKGSISAHQIKGDLTADGRCNDLTLSEIKGKVMVNGDIFGEAHMENLTGASHLHTSVTDLQFGDLPGDLTLNDDDLRITEVKGPVRVETHSKNIDLTQIYGDTYVSDRDGNVSIAPAGPFSIEAKISSGHGDMEITLPPNASATVTGNTRNGDVLSDYPLSISGEESKSVTGKIGGGNAKIVLSADVGDLRIKKGSGFPATPPPPAVTSDDGAPPVPPNAPHLKAPKTPPPAPVTQ</sequence>
<dbReference type="InterPro" id="IPR043726">
    <property type="entry name" value="LiaI-LiaF-like_TM1"/>
</dbReference>
<feature type="transmembrane region" description="Helical" evidence="2">
    <location>
        <begin position="99"/>
        <end position="117"/>
    </location>
</feature>
<evidence type="ECO:0000313" key="6">
    <source>
        <dbReference type="Proteomes" id="UP001059380"/>
    </source>
</evidence>
<gene>
    <name evidence="5" type="ORF">MOP44_08305</name>
</gene>
<evidence type="ECO:0000256" key="1">
    <source>
        <dbReference type="SAM" id="MobiDB-lite"/>
    </source>
</evidence>
<keyword evidence="6" id="KW-1185">Reference proteome</keyword>
<feature type="transmembrane region" description="Helical" evidence="2">
    <location>
        <begin position="129"/>
        <end position="148"/>
    </location>
</feature>
<evidence type="ECO:0000313" key="5">
    <source>
        <dbReference type="EMBL" id="UWZ85933.1"/>
    </source>
</evidence>
<feature type="domain" description="LiaI-LiaF-like transmembrane region" evidence="4">
    <location>
        <begin position="66"/>
        <end position="112"/>
    </location>
</feature>
<dbReference type="RefSeq" id="WP_260795566.1">
    <property type="nucleotide sequence ID" value="NZ_CP093313.1"/>
</dbReference>
<evidence type="ECO:0000259" key="3">
    <source>
        <dbReference type="Pfam" id="PF13349"/>
    </source>
</evidence>
<dbReference type="AlphaFoldDB" id="A0A9J7BXL1"/>
<protein>
    <submittedName>
        <fullName evidence="5">DUF4097 family beta strand repeat-containing protein</fullName>
    </submittedName>
</protein>
<dbReference type="Pfam" id="PF13349">
    <property type="entry name" value="DUF4097"/>
    <property type="match status" value="1"/>
</dbReference>
<feature type="transmembrane region" description="Helical" evidence="2">
    <location>
        <begin position="66"/>
        <end position="87"/>
    </location>
</feature>
<dbReference type="InterPro" id="IPR025164">
    <property type="entry name" value="Toastrack_DUF4097"/>
</dbReference>
<feature type="region of interest" description="Disordered" evidence="1">
    <location>
        <begin position="502"/>
        <end position="546"/>
    </location>
</feature>
<dbReference type="Proteomes" id="UP001059380">
    <property type="component" value="Chromosome"/>
</dbReference>
<keyword evidence="2" id="KW-0472">Membrane</keyword>
<dbReference type="EMBL" id="CP093313">
    <property type="protein sequence ID" value="UWZ85933.1"/>
    <property type="molecule type" value="Genomic_DNA"/>
</dbReference>
<accession>A0A9J7BXL1</accession>
<keyword evidence="2" id="KW-1133">Transmembrane helix</keyword>
<evidence type="ECO:0000256" key="2">
    <source>
        <dbReference type="SAM" id="Phobius"/>
    </source>
</evidence>
<evidence type="ECO:0000259" key="4">
    <source>
        <dbReference type="Pfam" id="PF18917"/>
    </source>
</evidence>
<feature type="domain" description="DUF4097" evidence="3">
    <location>
        <begin position="191"/>
        <end position="502"/>
    </location>
</feature>
<keyword evidence="2" id="KW-0812">Transmembrane</keyword>
<proteinExistence type="predicted"/>